<dbReference type="InterPro" id="IPR036872">
    <property type="entry name" value="CH_dom_sf"/>
</dbReference>
<dbReference type="SUPFAM" id="SSF52047">
    <property type="entry name" value="RNI-like"/>
    <property type="match status" value="1"/>
</dbReference>
<feature type="compositionally biased region" description="Polar residues" evidence="6">
    <location>
        <begin position="599"/>
        <end position="610"/>
    </location>
</feature>
<feature type="compositionally biased region" description="Polar residues" evidence="6">
    <location>
        <begin position="617"/>
        <end position="642"/>
    </location>
</feature>
<evidence type="ECO:0000313" key="11">
    <source>
        <dbReference type="Proteomes" id="UP001209570"/>
    </source>
</evidence>
<evidence type="ECO:0000313" key="10">
    <source>
        <dbReference type="EMBL" id="KAJ0404722.1"/>
    </source>
</evidence>
<dbReference type="InterPro" id="IPR001609">
    <property type="entry name" value="Myosin_head_motor_dom-like"/>
</dbReference>
<proteinExistence type="inferred from homology"/>
<comment type="caution">
    <text evidence="10">The sequence shown here is derived from an EMBL/GenBank/DDBJ whole genome shotgun (WGS) entry which is preliminary data.</text>
</comment>
<evidence type="ECO:0000256" key="3">
    <source>
        <dbReference type="ARBA" id="ARBA00023123"/>
    </source>
</evidence>
<dbReference type="GO" id="GO:0003774">
    <property type="term" value="F:cytoskeletal motor activity"/>
    <property type="evidence" value="ECO:0007669"/>
    <property type="project" value="InterPro"/>
</dbReference>
<sequence>MRRAEELQEWIAQVTEQPVDDDHLSVVLQDGQLLCLLANGIDPSANLRINKLTTVFHSKANIRLFLDWCRRQGLRDQDLFDPDDLLDGSDFVAVVNTLSILCDRFGGHHIAGGTGSFDENPLSDSESHTSSGSSSNDPLTPKKKGNNKLTSFMKSNFLSRKKSKKVAQPIAPQSPEGTPPSDSFAQRKAVFSPKAAAAPPKSAPAAFPNSPKQNRKASTGSDNKLRDFMMKQPPASTGGRGNYIRRRQTYWDNRPKRVRFSLEEKRGAFMHEQLQLKEEQLRLQAQGTATKQNLIVAGVQCYVPDKEEVWMLSEIVDYNERSKEVTIDAFLDSGDTERRVVDLRDPDIIRAVAGPTATELESLPVAILHDTPGGVEDMRLLRYLNEPSILFNLKQRFEASKPYTYTNDIVIAVNPYKWIDGLYGEHLHEQYLLLDIFGFEDFMHNGFEQFCINYANEKLQQKFTTDVFKTVEEEYIREGLEWDHIQYQDNKDIVEIIDGKMGIIALMNDHLRQPRGTEEALVNKVKTNHHKKGDTVNPHIDFPKSFWLRAIRGENNDKTNSSRSTISQPRESSSHRFAPWSWFSSTSSVSSNKTDVSSQQPPDSGRSDQTPAVAPIESQSPIKAPTRSTTSPFKAAPKSTSAPPKSNRGPPKSSSGPPKSGKSGSGPPKSGKSGSGPPKSNSRYVQRIAGPTLGSVLMRIHQNDGDVTELDFSYLTRKNKRFLAHGGELVARVLMTNRTVKRLVMREHAIGDHGAIAIAELLRHNTTLEYIDLYSNDITDVGAEALAAALYGHESLVHLSLWSNMISNRGAAAFANALRHNRRLQYLGLVHNRITNDGAQALLDALSINVTLETLNLATNRVSATISSQIRVALAKNRVEAPRLMKQMTADEEDVERRLSSLRSSLIWEDVDAVHEDDAVDYEDDDDDASSDCSGFLSADDNELCPLQDAAGPLANHLESLYDNGFAVVEKEQESQQAMAPTSAAPQGEYRIVHLNDPGRNKEQGYCDNFIVTSKYTVLTFLPKFLFETFRKLANLYFLLICILQCVPQISNTGGQPSTLPPLLFIIMVDAVFAILEDRKRHVADNLANSRPTNVLDPTTKSFVTKPWADVIVGDIIRLSNRDLVPADILVLAVSEIPDAPPSGLCYVETKSLDGETNMKVRSALEITMCEMGAVNNLLQMRGVIQCEHPNNAINSFQGVLELNNKDKASIPYESIILRGCVIRNTEWVHGVVFNTGKDTKIMMSNSAPPSKMSTMDQSINRYTIGLLFVLILFSAAGATGATVWKSSSSKPWYLYGEEDTGSSLVGYWFTMLFYYLLLMYQFVPISLNVSMSMVKYLQAQFIQWDSDIYYPETDTPTHFDM</sequence>
<feature type="domain" description="Myosin motor" evidence="9">
    <location>
        <begin position="373"/>
        <end position="431"/>
    </location>
</feature>
<dbReference type="Gene3D" id="3.40.850.10">
    <property type="entry name" value="Kinesin motor domain"/>
    <property type="match status" value="1"/>
</dbReference>
<feature type="compositionally biased region" description="Polar residues" evidence="6">
    <location>
        <begin position="147"/>
        <end position="158"/>
    </location>
</feature>
<dbReference type="SMART" id="SM00242">
    <property type="entry name" value="MYSc"/>
    <property type="match status" value="1"/>
</dbReference>
<dbReference type="GO" id="GO:0005524">
    <property type="term" value="F:ATP binding"/>
    <property type="evidence" value="ECO:0007669"/>
    <property type="project" value="InterPro"/>
</dbReference>
<dbReference type="GO" id="GO:0016459">
    <property type="term" value="C:myosin complex"/>
    <property type="evidence" value="ECO:0007669"/>
    <property type="project" value="UniProtKB-KW"/>
</dbReference>
<dbReference type="GO" id="GO:0140326">
    <property type="term" value="F:ATPase-coupled intramembrane lipid transporter activity"/>
    <property type="evidence" value="ECO:0007669"/>
    <property type="project" value="TreeGrafter"/>
</dbReference>
<protein>
    <recommendedName>
        <fullName evidence="12">P-type phospholipid transporter</fullName>
    </recommendedName>
</protein>
<dbReference type="SMART" id="SM00368">
    <property type="entry name" value="LRR_RI"/>
    <property type="match status" value="5"/>
</dbReference>
<comment type="similarity">
    <text evidence="5">Belongs to the TRAFAC class myosin-kinesin ATPase superfamily. Myosin family.</text>
</comment>
<evidence type="ECO:0000259" key="8">
    <source>
        <dbReference type="PROSITE" id="PS50021"/>
    </source>
</evidence>
<evidence type="ECO:0000259" key="9">
    <source>
        <dbReference type="PROSITE" id="PS51456"/>
    </source>
</evidence>
<dbReference type="Pfam" id="PF00063">
    <property type="entry name" value="Myosin_head"/>
    <property type="match status" value="2"/>
</dbReference>
<keyword evidence="4" id="KW-0505">Motor protein</keyword>
<accession>A0AAD5LKV1</accession>
<dbReference type="InterPro" id="IPR032675">
    <property type="entry name" value="LRR_dom_sf"/>
</dbReference>
<keyword evidence="7" id="KW-1133">Transmembrane helix</keyword>
<dbReference type="PANTHER" id="PTHR24092:SF180">
    <property type="entry name" value="PHOSPHOLIPID-TRANSPORTING ATPASE DNF1-RELATED"/>
    <property type="match status" value="1"/>
</dbReference>
<dbReference type="CDD" id="cd00014">
    <property type="entry name" value="CH_SF"/>
    <property type="match status" value="1"/>
</dbReference>
<feature type="transmembrane region" description="Helical" evidence="7">
    <location>
        <begin position="1305"/>
        <end position="1324"/>
    </location>
</feature>
<dbReference type="Gene3D" id="1.10.418.10">
    <property type="entry name" value="Calponin-like domain"/>
    <property type="match status" value="1"/>
</dbReference>
<reference evidence="10" key="1">
    <citation type="submission" date="2021-12" db="EMBL/GenBank/DDBJ databases">
        <title>Prjna785345.</title>
        <authorList>
            <person name="Rujirawat T."/>
            <person name="Krajaejun T."/>
        </authorList>
    </citation>
    <scope>NUCLEOTIDE SEQUENCE</scope>
    <source>
        <strain evidence="10">Pi057C3</strain>
    </source>
</reference>
<evidence type="ECO:0000256" key="1">
    <source>
        <dbReference type="ARBA" id="ARBA00004308"/>
    </source>
</evidence>
<dbReference type="GO" id="GO:0003779">
    <property type="term" value="F:actin binding"/>
    <property type="evidence" value="ECO:0007669"/>
    <property type="project" value="UniProtKB-KW"/>
</dbReference>
<keyword evidence="3 5" id="KW-0518">Myosin</keyword>
<dbReference type="SUPFAM" id="SSF81653">
    <property type="entry name" value="Calcium ATPase, transduction domain A"/>
    <property type="match status" value="1"/>
</dbReference>
<feature type="region of interest" description="Disordered" evidence="6">
    <location>
        <begin position="116"/>
        <end position="242"/>
    </location>
</feature>
<evidence type="ECO:0000256" key="5">
    <source>
        <dbReference type="PROSITE-ProRule" id="PRU00782"/>
    </source>
</evidence>
<evidence type="ECO:0000256" key="6">
    <source>
        <dbReference type="SAM" id="MobiDB-lite"/>
    </source>
</evidence>
<feature type="compositionally biased region" description="Low complexity" evidence="6">
    <location>
        <begin position="188"/>
        <end position="212"/>
    </location>
</feature>
<dbReference type="PROSITE" id="PS50021">
    <property type="entry name" value="CH"/>
    <property type="match status" value="1"/>
</dbReference>
<keyword evidence="2" id="KW-0813">Transport</keyword>
<organism evidence="10 11">
    <name type="scientific">Pythium insidiosum</name>
    <name type="common">Pythiosis disease agent</name>
    <dbReference type="NCBI Taxonomy" id="114742"/>
    <lineage>
        <taxon>Eukaryota</taxon>
        <taxon>Sar</taxon>
        <taxon>Stramenopiles</taxon>
        <taxon>Oomycota</taxon>
        <taxon>Peronosporomycetes</taxon>
        <taxon>Pythiales</taxon>
        <taxon>Pythiaceae</taxon>
        <taxon>Pythium</taxon>
    </lineage>
</organism>
<dbReference type="PANTHER" id="PTHR24092">
    <property type="entry name" value="PROBABLE PHOSPHOLIPID-TRANSPORTING ATPASE"/>
    <property type="match status" value="1"/>
</dbReference>
<gene>
    <name evidence="10" type="ORF">P43SY_006292</name>
</gene>
<evidence type="ECO:0000256" key="2">
    <source>
        <dbReference type="ARBA" id="ARBA00022448"/>
    </source>
</evidence>
<dbReference type="Gene3D" id="2.70.150.10">
    <property type="entry name" value="Calcium-transporting ATPase, cytoplasmic transduction domain A"/>
    <property type="match status" value="1"/>
</dbReference>
<comment type="subcellular location">
    <subcellularLocation>
        <location evidence="1">Endomembrane system</location>
    </subcellularLocation>
</comment>
<dbReference type="InterPro" id="IPR023298">
    <property type="entry name" value="ATPase_P-typ_TM_dom_sf"/>
</dbReference>
<dbReference type="SUPFAM" id="SSF52540">
    <property type="entry name" value="P-loop containing nucleoside triphosphate hydrolases"/>
    <property type="match status" value="1"/>
</dbReference>
<dbReference type="Gene3D" id="3.80.10.10">
    <property type="entry name" value="Ribonuclease Inhibitor"/>
    <property type="match status" value="2"/>
</dbReference>
<name>A0AAD5LKV1_PYTIN</name>
<dbReference type="SMART" id="SM00033">
    <property type="entry name" value="CH"/>
    <property type="match status" value="1"/>
</dbReference>
<dbReference type="Pfam" id="PF16209">
    <property type="entry name" value="PhoLip_ATPase_N"/>
    <property type="match status" value="1"/>
</dbReference>
<dbReference type="SUPFAM" id="SSF81665">
    <property type="entry name" value="Calcium ATPase, transmembrane domain M"/>
    <property type="match status" value="1"/>
</dbReference>
<dbReference type="Proteomes" id="UP001209570">
    <property type="component" value="Unassembled WGS sequence"/>
</dbReference>
<comment type="caution">
    <text evidence="5">Lacks conserved residue(s) required for the propagation of feature annotation.</text>
</comment>
<evidence type="ECO:0000256" key="7">
    <source>
        <dbReference type="SAM" id="Phobius"/>
    </source>
</evidence>
<dbReference type="InterPro" id="IPR001611">
    <property type="entry name" value="Leu-rich_rpt"/>
</dbReference>
<dbReference type="GO" id="GO:0045332">
    <property type="term" value="P:phospholipid translocation"/>
    <property type="evidence" value="ECO:0007669"/>
    <property type="project" value="TreeGrafter"/>
</dbReference>
<evidence type="ECO:0008006" key="12">
    <source>
        <dbReference type="Google" id="ProtNLM"/>
    </source>
</evidence>
<feature type="transmembrane region" description="Helical" evidence="7">
    <location>
        <begin position="1263"/>
        <end position="1285"/>
    </location>
</feature>
<dbReference type="GO" id="GO:0012505">
    <property type="term" value="C:endomembrane system"/>
    <property type="evidence" value="ECO:0007669"/>
    <property type="project" value="UniProtKB-SubCell"/>
</dbReference>
<dbReference type="EMBL" id="JAKCXM010000058">
    <property type="protein sequence ID" value="KAJ0404722.1"/>
    <property type="molecule type" value="Genomic_DNA"/>
</dbReference>
<feature type="domain" description="Myosin motor" evidence="9">
    <location>
        <begin position="433"/>
        <end position="531"/>
    </location>
</feature>
<dbReference type="Pfam" id="PF00307">
    <property type="entry name" value="CH"/>
    <property type="match status" value="1"/>
</dbReference>
<dbReference type="Pfam" id="PF13516">
    <property type="entry name" value="LRR_6"/>
    <property type="match status" value="3"/>
</dbReference>
<dbReference type="InterPro" id="IPR001715">
    <property type="entry name" value="CH_dom"/>
</dbReference>
<dbReference type="SUPFAM" id="SSF47576">
    <property type="entry name" value="Calponin-homology domain, CH-domain"/>
    <property type="match status" value="1"/>
</dbReference>
<dbReference type="InterPro" id="IPR036961">
    <property type="entry name" value="Kinesin_motor_dom_sf"/>
</dbReference>
<feature type="transmembrane region" description="Helical" evidence="7">
    <location>
        <begin position="1059"/>
        <end position="1076"/>
    </location>
</feature>
<keyword evidence="11" id="KW-1185">Reference proteome</keyword>
<keyword evidence="5" id="KW-0009">Actin-binding</keyword>
<feature type="compositionally biased region" description="Polar residues" evidence="6">
    <location>
        <begin position="558"/>
        <end position="571"/>
    </location>
</feature>
<dbReference type="Gene3D" id="1.20.58.530">
    <property type="match status" value="1"/>
</dbReference>
<dbReference type="GO" id="GO:0005886">
    <property type="term" value="C:plasma membrane"/>
    <property type="evidence" value="ECO:0007669"/>
    <property type="project" value="TreeGrafter"/>
</dbReference>
<dbReference type="InterPro" id="IPR032631">
    <property type="entry name" value="P-type_ATPase_N"/>
</dbReference>
<dbReference type="InterPro" id="IPR027417">
    <property type="entry name" value="P-loop_NTPase"/>
</dbReference>
<feature type="domain" description="Calponin-homology (CH)" evidence="8">
    <location>
        <begin position="1"/>
        <end position="106"/>
    </location>
</feature>
<keyword evidence="7" id="KW-0472">Membrane</keyword>
<feature type="compositionally biased region" description="Low complexity" evidence="6">
    <location>
        <begin position="643"/>
        <end position="683"/>
    </location>
</feature>
<dbReference type="InterPro" id="IPR008250">
    <property type="entry name" value="ATPase_P-typ_transduc_dom_A_sf"/>
</dbReference>
<evidence type="ECO:0000256" key="4">
    <source>
        <dbReference type="ARBA" id="ARBA00023175"/>
    </source>
</evidence>
<keyword evidence="7" id="KW-0812">Transmembrane</keyword>
<feature type="compositionally biased region" description="Low complexity" evidence="6">
    <location>
        <begin position="580"/>
        <end position="598"/>
    </location>
</feature>
<feature type="region of interest" description="Disordered" evidence="6">
    <location>
        <begin position="553"/>
        <end position="684"/>
    </location>
</feature>
<dbReference type="PROSITE" id="PS51456">
    <property type="entry name" value="MYOSIN_MOTOR"/>
    <property type="match status" value="2"/>
</dbReference>